<evidence type="ECO:0000256" key="1">
    <source>
        <dbReference type="ARBA" id="ARBA00004141"/>
    </source>
</evidence>
<evidence type="ECO:0000313" key="6">
    <source>
        <dbReference type="EMBL" id="EKD18628.1"/>
    </source>
</evidence>
<feature type="transmembrane region" description="Helical" evidence="5">
    <location>
        <begin position="345"/>
        <end position="364"/>
    </location>
</feature>
<evidence type="ECO:0000256" key="5">
    <source>
        <dbReference type="SAM" id="Phobius"/>
    </source>
</evidence>
<evidence type="ECO:0000256" key="2">
    <source>
        <dbReference type="ARBA" id="ARBA00022692"/>
    </source>
</evidence>
<feature type="transmembrane region" description="Helical" evidence="5">
    <location>
        <begin position="62"/>
        <end position="81"/>
    </location>
</feature>
<keyword evidence="4 5" id="KW-0472">Membrane</keyword>
<reference evidence="6 7" key="1">
    <citation type="journal article" date="2012" name="BMC Genomics">
        <title>Sequencing the genome of Marssonina brunnea reveals fungus-poplar co-evolution.</title>
        <authorList>
            <person name="Zhu S."/>
            <person name="Cao Y.-Z."/>
            <person name="Jiang C."/>
            <person name="Tan B.-Y."/>
            <person name="Wang Z."/>
            <person name="Feng S."/>
            <person name="Zhang L."/>
            <person name="Su X.-H."/>
            <person name="Brejova B."/>
            <person name="Vinar T."/>
            <person name="Xu M."/>
            <person name="Wang M.-X."/>
            <person name="Zhang S.-G."/>
            <person name="Huang M.-R."/>
            <person name="Wu R."/>
            <person name="Zhou Y."/>
        </authorList>
    </citation>
    <scope>NUCLEOTIDE SEQUENCE [LARGE SCALE GENOMIC DNA]</scope>
    <source>
        <strain evidence="6 7">MB_m1</strain>
    </source>
</reference>
<comment type="subcellular location">
    <subcellularLocation>
        <location evidence="1">Membrane</location>
        <topology evidence="1">Multi-pass membrane protein</topology>
    </subcellularLocation>
</comment>
<evidence type="ECO:0000313" key="7">
    <source>
        <dbReference type="Proteomes" id="UP000006753"/>
    </source>
</evidence>
<dbReference type="GO" id="GO:0016020">
    <property type="term" value="C:membrane"/>
    <property type="evidence" value="ECO:0007669"/>
    <property type="project" value="UniProtKB-SubCell"/>
</dbReference>
<dbReference type="GO" id="GO:0022857">
    <property type="term" value="F:transmembrane transporter activity"/>
    <property type="evidence" value="ECO:0007669"/>
    <property type="project" value="InterPro"/>
</dbReference>
<dbReference type="HOGENOM" id="CLU_030884_1_2_1"/>
<dbReference type="PANTHER" id="PTHR23294:SF59">
    <property type="entry name" value="UNC93-LIKE PROTEIN C922.05C"/>
    <property type="match status" value="1"/>
</dbReference>
<keyword evidence="2 5" id="KW-0812">Transmembrane</keyword>
<dbReference type="RefSeq" id="XP_007290759.1">
    <property type="nucleotide sequence ID" value="XM_007290697.1"/>
</dbReference>
<feature type="transmembrane region" description="Helical" evidence="5">
    <location>
        <begin position="220"/>
        <end position="245"/>
    </location>
</feature>
<dbReference type="GeneID" id="18758805"/>
<feature type="transmembrane region" description="Helical" evidence="5">
    <location>
        <begin position="151"/>
        <end position="174"/>
    </location>
</feature>
<dbReference type="Proteomes" id="UP000006753">
    <property type="component" value="Unassembled WGS sequence"/>
</dbReference>
<name>K1XCX8_MARBU</name>
<dbReference type="eggNOG" id="KOG3098">
    <property type="taxonomic scope" value="Eukaryota"/>
</dbReference>
<dbReference type="Gene3D" id="1.20.1250.20">
    <property type="entry name" value="MFS general substrate transporter like domains"/>
    <property type="match status" value="1"/>
</dbReference>
<dbReference type="PANTHER" id="PTHR23294">
    <property type="entry name" value="ET TRANSLATION PRODUCT-RELATED"/>
    <property type="match status" value="1"/>
</dbReference>
<dbReference type="SUPFAM" id="SSF103473">
    <property type="entry name" value="MFS general substrate transporter"/>
    <property type="match status" value="1"/>
</dbReference>
<organism evidence="6 7">
    <name type="scientific">Marssonina brunnea f. sp. multigermtubi (strain MB_m1)</name>
    <name type="common">Marssonina leaf spot fungus</name>
    <dbReference type="NCBI Taxonomy" id="1072389"/>
    <lineage>
        <taxon>Eukaryota</taxon>
        <taxon>Fungi</taxon>
        <taxon>Dikarya</taxon>
        <taxon>Ascomycota</taxon>
        <taxon>Pezizomycotina</taxon>
        <taxon>Leotiomycetes</taxon>
        <taxon>Helotiales</taxon>
        <taxon>Drepanopezizaceae</taxon>
        <taxon>Drepanopeziza</taxon>
    </lineage>
</organism>
<evidence type="ECO:0000256" key="3">
    <source>
        <dbReference type="ARBA" id="ARBA00022989"/>
    </source>
</evidence>
<dbReference type="OrthoDB" id="196103at2759"/>
<feature type="transmembrane region" description="Helical" evidence="5">
    <location>
        <begin position="392"/>
        <end position="412"/>
    </location>
</feature>
<dbReference type="InterPro" id="IPR051617">
    <property type="entry name" value="UNC-93-like_regulator"/>
</dbReference>
<dbReference type="AlphaFoldDB" id="K1XCX8"/>
<dbReference type="Pfam" id="PF07690">
    <property type="entry name" value="MFS_1"/>
    <property type="match status" value="1"/>
</dbReference>
<feature type="transmembrane region" description="Helical" evidence="5">
    <location>
        <begin position="186"/>
        <end position="208"/>
    </location>
</feature>
<evidence type="ECO:0000256" key="4">
    <source>
        <dbReference type="ARBA" id="ARBA00023136"/>
    </source>
</evidence>
<accession>K1XCX8</accession>
<gene>
    <name evidence="6" type="ORF">MBM_02870</name>
</gene>
<keyword evidence="3 5" id="KW-1133">Transmembrane helix</keyword>
<feature type="transmembrane region" description="Helical" evidence="5">
    <location>
        <begin position="316"/>
        <end position="333"/>
    </location>
</feature>
<dbReference type="KEGG" id="mbe:MBM_02870"/>
<dbReference type="InParanoid" id="K1XCX8"/>
<feature type="transmembrane region" description="Helical" evidence="5">
    <location>
        <begin position="456"/>
        <end position="477"/>
    </location>
</feature>
<dbReference type="InterPro" id="IPR011701">
    <property type="entry name" value="MFS"/>
</dbReference>
<dbReference type="OMA" id="VSEHAYV"/>
<feature type="transmembrane region" description="Helical" evidence="5">
    <location>
        <begin position="101"/>
        <end position="119"/>
    </location>
</feature>
<sequence>MAAEHEPDVSSAPAFSPGSYEMQNITSEFEQPVISLNLPAKKKYRQVNMGRFGPIWYASPKVQLLLVALVCFLCPGMFNALSGLGGGGRDDSVLADKMNTALYSTFAIFGFFGGTFVNVMGVKWTLAVGGSGYCLYSVSLLVSTLHDVDAFNISCGAFLGICAGLLWTAQGTIMTSYPHESAKGRYFAYFWAIFNMGAVIGSLIPLAQNINVRSNTTVNAGTYIAFIVLMGFGSLLALFISNAWDVVREDGTKVVLMQNPTWQSEFVGLWETFCYEPSVILLFPMFWSSNWFYTYQQNGMNGIHFDTRTKALNSCLYFMAQIFGAMGLGYALDYQGIRRSVRAKLALAFLFVMTMVIWGGGYAYQKGYTRASVADPHFQPTDWTDTDYPAPMFLYFFYGLYDALWQAAVYWFMGALSNSGRRNANYVGFYKGIQSAGAAVMWSLDARKIPLMDEFLSNWILLTVSLILAIPVIFLKIRDRTVDEDKLFGTGETLTDVLPTGNPKETNV</sequence>
<proteinExistence type="predicted"/>
<keyword evidence="7" id="KW-1185">Reference proteome</keyword>
<dbReference type="EMBL" id="JH921432">
    <property type="protein sequence ID" value="EKD18628.1"/>
    <property type="molecule type" value="Genomic_DNA"/>
</dbReference>
<feature type="transmembrane region" description="Helical" evidence="5">
    <location>
        <begin position="126"/>
        <end position="145"/>
    </location>
</feature>
<feature type="transmembrane region" description="Helical" evidence="5">
    <location>
        <begin position="424"/>
        <end position="444"/>
    </location>
</feature>
<dbReference type="InterPro" id="IPR036259">
    <property type="entry name" value="MFS_trans_sf"/>
</dbReference>
<protein>
    <submittedName>
        <fullName evidence="6">DUF895 domain membrane protein</fullName>
    </submittedName>
</protein>